<name>A0A7Y7E6C0_STRMO</name>
<sequence>MPNPNTPTDPNLHLPAALWLVSRERRPLDARESWTSGAPATLKVGLHFDVVHLPSSVVERGIDGITDRDAIRHHFRTAGLTSAVIVSRSQTRYSVLVPPGASRDWAEPGIPCIGIESPINYVGVPVPTRREPPGSYWLMPAPDDECMLCDPANIRLLIGKARARQGRTR</sequence>
<gene>
    <name evidence="1" type="ORF">HG542_08475</name>
</gene>
<comment type="caution">
    <text evidence="1">The sequence shown here is derived from an EMBL/GenBank/DDBJ whole genome shotgun (WGS) entry which is preliminary data.</text>
</comment>
<proteinExistence type="predicted"/>
<dbReference type="EMBL" id="JABBXF010000014">
    <property type="protein sequence ID" value="NVK77700.1"/>
    <property type="molecule type" value="Genomic_DNA"/>
</dbReference>
<evidence type="ECO:0008006" key="3">
    <source>
        <dbReference type="Google" id="ProtNLM"/>
    </source>
</evidence>
<evidence type="ECO:0000313" key="2">
    <source>
        <dbReference type="Proteomes" id="UP000587462"/>
    </source>
</evidence>
<protein>
    <recommendedName>
        <fullName evidence="3">DNA primase/polymerase bifunctional N-terminal domain-containing protein</fullName>
    </recommendedName>
</protein>
<reference evidence="1 2" key="1">
    <citation type="submission" date="2020-04" db="EMBL/GenBank/DDBJ databases">
        <title>Draft Genome Sequence of Streptomyces morookaense DSM 40503, an 8-azaguanine-producing strain.</title>
        <authorList>
            <person name="Qi J."/>
            <person name="Gao J.-M."/>
        </authorList>
    </citation>
    <scope>NUCLEOTIDE SEQUENCE [LARGE SCALE GENOMIC DNA]</scope>
    <source>
        <strain evidence="1 2">DSM 40503</strain>
    </source>
</reference>
<dbReference type="AlphaFoldDB" id="A0A7Y7E6C0"/>
<organism evidence="1 2">
    <name type="scientific">Streptomyces morookaense</name>
    <name type="common">Streptoverticillium morookaense</name>
    <dbReference type="NCBI Taxonomy" id="1970"/>
    <lineage>
        <taxon>Bacteria</taxon>
        <taxon>Bacillati</taxon>
        <taxon>Actinomycetota</taxon>
        <taxon>Actinomycetes</taxon>
        <taxon>Kitasatosporales</taxon>
        <taxon>Streptomycetaceae</taxon>
        <taxon>Streptomyces</taxon>
    </lineage>
</organism>
<accession>A0A7Y7E6C0</accession>
<dbReference type="RefSeq" id="WP_171079476.1">
    <property type="nucleotide sequence ID" value="NZ_BNBU01000001.1"/>
</dbReference>
<evidence type="ECO:0000313" key="1">
    <source>
        <dbReference type="EMBL" id="NVK77700.1"/>
    </source>
</evidence>
<keyword evidence="2" id="KW-1185">Reference proteome</keyword>
<dbReference type="Proteomes" id="UP000587462">
    <property type="component" value="Unassembled WGS sequence"/>
</dbReference>